<dbReference type="Proteomes" id="UP000216624">
    <property type="component" value="Unassembled WGS sequence"/>
</dbReference>
<dbReference type="HOGENOM" id="CLU_1760480_0_0_1"/>
<gene>
    <name evidence="1" type="ORF">FL82_01586</name>
</gene>
<reference evidence="1" key="1">
    <citation type="submission" date="2017-08" db="EMBL/GenBank/DDBJ databases">
        <authorList>
            <person name="de Groot N.N."/>
        </authorList>
    </citation>
    <scope>NUCLEOTIDE SEQUENCE [LARGE SCALE GENOMIC DNA]</scope>
    <source>
        <strain evidence="1">PX439</strain>
    </source>
</reference>
<sequence length="148" mass="17494">MPRNSELFFKIIFSPQVANTVLGLLVAKFYLDWPQKYGYPVFAIYYFLMAYEFFWYVKANWRAAFYGEDDVVEEEEVRNEENETYDENEKEIVVPKVIPRPRLIEYPPPVDSEDECVNETDEDDSDCVIVELPDDDTDDEYHEASEGM</sequence>
<keyword evidence="2" id="KW-1185">Reference proteome</keyword>
<feature type="non-terminal residue" evidence="1">
    <location>
        <position position="1"/>
    </location>
</feature>
<organism evidence="1 2">
    <name type="scientific">Caenorhabditis remanei</name>
    <name type="common">Caenorhabditis vulgaris</name>
    <dbReference type="NCBI Taxonomy" id="31234"/>
    <lineage>
        <taxon>Eukaryota</taxon>
        <taxon>Metazoa</taxon>
        <taxon>Ecdysozoa</taxon>
        <taxon>Nematoda</taxon>
        <taxon>Chromadorea</taxon>
        <taxon>Rhabditida</taxon>
        <taxon>Rhabditina</taxon>
        <taxon>Rhabditomorpha</taxon>
        <taxon>Rhabditoidea</taxon>
        <taxon>Rhabditidae</taxon>
        <taxon>Peloderinae</taxon>
        <taxon>Caenorhabditis</taxon>
    </lineage>
</organism>
<evidence type="ECO:0000313" key="1">
    <source>
        <dbReference type="EMBL" id="OZG05716.1"/>
    </source>
</evidence>
<dbReference type="eggNOG" id="ENOG502R8ZH">
    <property type="taxonomic scope" value="Eukaryota"/>
</dbReference>
<protein>
    <submittedName>
        <fullName evidence="1">Uncharacterized protein</fullName>
    </submittedName>
</protein>
<name>A0A261B7S8_CAERE</name>
<accession>A0A261B7S8</accession>
<evidence type="ECO:0000313" key="2">
    <source>
        <dbReference type="Proteomes" id="UP000216624"/>
    </source>
</evidence>
<proteinExistence type="predicted"/>
<dbReference type="CTD" id="9824767"/>
<comment type="caution">
    <text evidence="1">The sequence shown here is derived from an EMBL/GenBank/DDBJ whole genome shotgun (WGS) entry which is preliminary data.</text>
</comment>
<dbReference type="KEGG" id="crq:GCK72_024669"/>
<dbReference type="EMBL" id="NMWX01000001">
    <property type="protein sequence ID" value="OZG05716.1"/>
    <property type="molecule type" value="Genomic_DNA"/>
</dbReference>